<sequence>MRKAVLGNELDEKTEKKERKKWGGCVNRVVARAREIKLFVVRDLGEQRALS</sequence>
<dbReference type="EMBL" id="KQ434809">
    <property type="protein sequence ID" value="KZC06630.1"/>
    <property type="molecule type" value="Genomic_DNA"/>
</dbReference>
<protein>
    <submittedName>
        <fullName evidence="1">Uncharacterized protein</fullName>
    </submittedName>
</protein>
<evidence type="ECO:0000313" key="1">
    <source>
        <dbReference type="EMBL" id="KZC06630.1"/>
    </source>
</evidence>
<organism evidence="1 2">
    <name type="scientific">Dufourea novaeangliae</name>
    <name type="common">Sweat bee</name>
    <dbReference type="NCBI Taxonomy" id="178035"/>
    <lineage>
        <taxon>Eukaryota</taxon>
        <taxon>Metazoa</taxon>
        <taxon>Ecdysozoa</taxon>
        <taxon>Arthropoda</taxon>
        <taxon>Hexapoda</taxon>
        <taxon>Insecta</taxon>
        <taxon>Pterygota</taxon>
        <taxon>Neoptera</taxon>
        <taxon>Endopterygota</taxon>
        <taxon>Hymenoptera</taxon>
        <taxon>Apocrita</taxon>
        <taxon>Aculeata</taxon>
        <taxon>Apoidea</taxon>
        <taxon>Anthophila</taxon>
        <taxon>Halictidae</taxon>
        <taxon>Rophitinae</taxon>
        <taxon>Dufourea</taxon>
    </lineage>
</organism>
<gene>
    <name evidence="1" type="ORF">WN55_10541</name>
</gene>
<proteinExistence type="predicted"/>
<reference evidence="1 2" key="1">
    <citation type="submission" date="2015-07" db="EMBL/GenBank/DDBJ databases">
        <title>The genome of Dufourea novaeangliae.</title>
        <authorList>
            <person name="Pan H."/>
            <person name="Kapheim K."/>
        </authorList>
    </citation>
    <scope>NUCLEOTIDE SEQUENCE [LARGE SCALE GENOMIC DNA]</scope>
    <source>
        <strain evidence="1">0120121106</strain>
        <tissue evidence="1">Whole body</tissue>
    </source>
</reference>
<dbReference type="AlphaFoldDB" id="A0A154P661"/>
<accession>A0A154P661</accession>
<evidence type="ECO:0000313" key="2">
    <source>
        <dbReference type="Proteomes" id="UP000076502"/>
    </source>
</evidence>
<name>A0A154P661_DUFNO</name>
<keyword evidence="2" id="KW-1185">Reference proteome</keyword>
<dbReference type="Proteomes" id="UP000076502">
    <property type="component" value="Unassembled WGS sequence"/>
</dbReference>